<evidence type="ECO:0000259" key="13">
    <source>
        <dbReference type="PROSITE" id="PS50113"/>
    </source>
</evidence>
<dbReference type="Pfam" id="PF08447">
    <property type="entry name" value="PAS_3"/>
    <property type="match status" value="1"/>
</dbReference>
<dbReference type="InterPro" id="IPR035965">
    <property type="entry name" value="PAS-like_dom_sf"/>
</dbReference>
<dbReference type="InterPro" id="IPR003661">
    <property type="entry name" value="HisK_dim/P_dom"/>
</dbReference>
<dbReference type="PROSITE" id="PS50113">
    <property type="entry name" value="PAC"/>
    <property type="match status" value="2"/>
</dbReference>
<dbReference type="EMBL" id="CP130612">
    <property type="protein sequence ID" value="WKW13137.1"/>
    <property type="molecule type" value="Genomic_DNA"/>
</dbReference>
<comment type="catalytic activity">
    <reaction evidence="1">
        <text>ATP + protein L-histidine = ADP + protein N-phospho-L-histidine.</text>
        <dbReference type="EC" id="2.7.13.3"/>
    </reaction>
</comment>
<dbReference type="InterPro" id="IPR001610">
    <property type="entry name" value="PAC"/>
</dbReference>
<feature type="domain" description="PAC" evidence="13">
    <location>
        <begin position="327"/>
        <end position="379"/>
    </location>
</feature>
<dbReference type="Gene3D" id="1.10.287.130">
    <property type="match status" value="1"/>
</dbReference>
<accession>A0AA49Q5N8</accession>
<dbReference type="SMART" id="SM00387">
    <property type="entry name" value="HATPase_c"/>
    <property type="match status" value="1"/>
</dbReference>
<dbReference type="PROSITE" id="PS50110">
    <property type="entry name" value="RESPONSE_REGULATORY"/>
    <property type="match status" value="1"/>
</dbReference>
<evidence type="ECO:0000256" key="3">
    <source>
        <dbReference type="ARBA" id="ARBA00022553"/>
    </source>
</evidence>
<dbReference type="PRINTS" id="PR00344">
    <property type="entry name" value="BCTRLSENSOR"/>
</dbReference>
<evidence type="ECO:0000256" key="5">
    <source>
        <dbReference type="ARBA" id="ARBA00022741"/>
    </source>
</evidence>
<dbReference type="SMART" id="SM00091">
    <property type="entry name" value="PAS"/>
    <property type="match status" value="2"/>
</dbReference>
<evidence type="ECO:0000256" key="8">
    <source>
        <dbReference type="ARBA" id="ARBA00023012"/>
    </source>
</evidence>
<reference evidence="14" key="1">
    <citation type="submission" date="2023-07" db="EMBL/GenBank/DDBJ databases">
        <authorList>
            <person name="Haufschild T."/>
            <person name="Kallscheuer N."/>
            <person name="Hammer J."/>
            <person name="Kohn T."/>
            <person name="Kabuu M."/>
            <person name="Jogler M."/>
            <person name="Wohfarth N."/>
            <person name="Heuer A."/>
            <person name="Rohde M."/>
            <person name="van Teeseling M.C.F."/>
            <person name="Jogler C."/>
        </authorList>
    </citation>
    <scope>NUCLEOTIDE SEQUENCE</scope>
    <source>
        <strain evidence="14">Strain 138</strain>
        <strain evidence="15">Strain 318</strain>
    </source>
</reference>
<proteinExistence type="predicted"/>
<dbReference type="SMART" id="SM00388">
    <property type="entry name" value="HisKA"/>
    <property type="match status" value="1"/>
</dbReference>
<evidence type="ECO:0000256" key="9">
    <source>
        <dbReference type="PROSITE-ProRule" id="PRU00169"/>
    </source>
</evidence>
<dbReference type="InterPro" id="IPR036097">
    <property type="entry name" value="HisK_dim/P_sf"/>
</dbReference>
<keyword evidence="6" id="KW-0418">Kinase</keyword>
<dbReference type="SUPFAM" id="SSF52172">
    <property type="entry name" value="CheY-like"/>
    <property type="match status" value="1"/>
</dbReference>
<dbReference type="NCBIfam" id="TIGR00229">
    <property type="entry name" value="sensory_box"/>
    <property type="match status" value="2"/>
</dbReference>
<dbReference type="InterPro" id="IPR000700">
    <property type="entry name" value="PAS-assoc_C"/>
</dbReference>
<name>A0AA49Q5N8_9BACT</name>
<keyword evidence="3 9" id="KW-0597">Phosphoprotein</keyword>
<dbReference type="AlphaFoldDB" id="A0AA49Q5N8"/>
<feature type="domain" description="PAS" evidence="12">
    <location>
        <begin position="121"/>
        <end position="160"/>
    </location>
</feature>
<evidence type="ECO:0000256" key="4">
    <source>
        <dbReference type="ARBA" id="ARBA00022679"/>
    </source>
</evidence>
<dbReference type="Gene3D" id="3.40.50.2300">
    <property type="match status" value="1"/>
</dbReference>
<dbReference type="CDD" id="cd00082">
    <property type="entry name" value="HisKA"/>
    <property type="match status" value="1"/>
</dbReference>
<dbReference type="Gene3D" id="3.30.450.20">
    <property type="entry name" value="PAS domain"/>
    <property type="match status" value="3"/>
</dbReference>
<dbReference type="SMART" id="SM00086">
    <property type="entry name" value="PAC"/>
    <property type="match status" value="3"/>
</dbReference>
<evidence type="ECO:0000256" key="1">
    <source>
        <dbReference type="ARBA" id="ARBA00000085"/>
    </source>
</evidence>
<dbReference type="PANTHER" id="PTHR43065:SF46">
    <property type="entry name" value="C4-DICARBOXYLATE TRANSPORT SENSOR PROTEIN DCTB"/>
    <property type="match status" value="1"/>
</dbReference>
<dbReference type="InterPro" id="IPR011006">
    <property type="entry name" value="CheY-like_superfamily"/>
</dbReference>
<dbReference type="Pfam" id="PF13426">
    <property type="entry name" value="PAS_9"/>
    <property type="match status" value="2"/>
</dbReference>
<dbReference type="InterPro" id="IPR001789">
    <property type="entry name" value="Sig_transdc_resp-reg_receiver"/>
</dbReference>
<dbReference type="SUPFAM" id="SSF55874">
    <property type="entry name" value="ATPase domain of HSP90 chaperone/DNA topoisomerase II/histidine kinase"/>
    <property type="match status" value="1"/>
</dbReference>
<keyword evidence="8" id="KW-0902">Two-component regulatory system</keyword>
<feature type="domain" description="PAC" evidence="13">
    <location>
        <begin position="196"/>
        <end position="249"/>
    </location>
</feature>
<keyword evidence="4" id="KW-0808">Transferase</keyword>
<keyword evidence="7" id="KW-0067">ATP-binding</keyword>
<sequence length="760" mass="82376">MPLAGLGLALVSTGPDGSIRSANSLFGSLTGLSRAQQANRTLQSLFADDNDPLLVKSFVAALQSGHVDAAEFLCQGPGETRFWADVTATPRGADERLVIIRDVTARRAADTALGKIPSHDRLLMERVQAGIVIHKASTEILYANAKATELLGVTHHTVLGAVNTDPRWNFVDEHGQTLPIDEYPVGRAVRTREVVRHQLLGLRRDSDGKEIWILCNAYPVTDASGEVTEVVVSFNDVTKLKQAEQALQRSEERLQLILRGSSDAPWDNDFEHGEAYYSPRWYEMLGYVPGELQDDPDAWSHVIHPEDRPRVLAELQRYLDDPTVDAYEIEFRFVHKTGRAVYALSRAVILRDAEGRARRVAGTNSDITERRALELRLRQSQKMEAIGQLAGGVAHDFNNLLAVINGNLELLRQGVGGPEEAAELVRDALAAADRGAKLTRRLLAFSRQERLEPTAVTVVDTLHGVASILRRVISATIKVDVDCPSEMPQVLVDPGLLENALLNLAINARDAMPDGGQLTLSARAVELRATSDDPGTDSGGLTGSYVQINVRDTGVGMPEEVLAHATEPFYTTKPVGQGTGLGLAMVYGFARQSGGEMSIASSPGAGTTVTLLLPVAPKSATSAAAPPRDEPAPPRTREETVLLVEDDHSVRRTCIRALQRMGFTVHDAEDGPSALRLASTLPRIDLVLTDVIMPGGMSGPDLVSAIRSGRPDIPVIYMSGYHADILDAESTRADFHLLNKPFTIAMLQAAMDRVLPRLAT</sequence>
<dbReference type="CDD" id="cd00130">
    <property type="entry name" value="PAS"/>
    <property type="match status" value="2"/>
</dbReference>
<evidence type="ECO:0000259" key="11">
    <source>
        <dbReference type="PROSITE" id="PS50110"/>
    </source>
</evidence>
<evidence type="ECO:0000256" key="2">
    <source>
        <dbReference type="ARBA" id="ARBA00012438"/>
    </source>
</evidence>
<dbReference type="GO" id="GO:0000155">
    <property type="term" value="F:phosphorelay sensor kinase activity"/>
    <property type="evidence" value="ECO:0007669"/>
    <property type="project" value="InterPro"/>
</dbReference>
<evidence type="ECO:0000313" key="15">
    <source>
        <dbReference type="EMBL" id="WKW16043.1"/>
    </source>
</evidence>
<gene>
    <name evidence="14" type="ORF">Strain138_002452</name>
    <name evidence="15" type="ORF">Strain318_002451</name>
</gene>
<dbReference type="PROSITE" id="PS50109">
    <property type="entry name" value="HIS_KIN"/>
    <property type="match status" value="1"/>
</dbReference>
<dbReference type="Pfam" id="PF00072">
    <property type="entry name" value="Response_reg"/>
    <property type="match status" value="1"/>
</dbReference>
<dbReference type="InterPro" id="IPR004358">
    <property type="entry name" value="Sig_transdc_His_kin-like_C"/>
</dbReference>
<dbReference type="Pfam" id="PF00512">
    <property type="entry name" value="HisKA"/>
    <property type="match status" value="1"/>
</dbReference>
<evidence type="ECO:0000259" key="10">
    <source>
        <dbReference type="PROSITE" id="PS50109"/>
    </source>
</evidence>
<dbReference type="SUPFAM" id="SSF47384">
    <property type="entry name" value="Homodimeric domain of signal transducing histidine kinase"/>
    <property type="match status" value="1"/>
</dbReference>
<evidence type="ECO:0000313" key="14">
    <source>
        <dbReference type="EMBL" id="WKW13137.1"/>
    </source>
</evidence>
<dbReference type="InterPro" id="IPR005467">
    <property type="entry name" value="His_kinase_dom"/>
</dbReference>
<organism evidence="14">
    <name type="scientific">Pseudogemmatithrix spongiicola</name>
    <dbReference type="NCBI Taxonomy" id="3062599"/>
    <lineage>
        <taxon>Bacteria</taxon>
        <taxon>Pseudomonadati</taxon>
        <taxon>Gemmatimonadota</taxon>
        <taxon>Gemmatimonadia</taxon>
        <taxon>Gemmatimonadales</taxon>
        <taxon>Gemmatimonadaceae</taxon>
        <taxon>Pseudogemmatithrix</taxon>
    </lineage>
</organism>
<dbReference type="GO" id="GO:0005524">
    <property type="term" value="F:ATP binding"/>
    <property type="evidence" value="ECO:0007669"/>
    <property type="project" value="UniProtKB-KW"/>
</dbReference>
<dbReference type="InterPro" id="IPR000014">
    <property type="entry name" value="PAS"/>
</dbReference>
<dbReference type="SUPFAM" id="SSF55785">
    <property type="entry name" value="PYP-like sensor domain (PAS domain)"/>
    <property type="match status" value="3"/>
</dbReference>
<dbReference type="InterPro" id="IPR013655">
    <property type="entry name" value="PAS_fold_3"/>
</dbReference>
<dbReference type="KEGG" id="pspc:Strain318_002451"/>
<dbReference type="SMART" id="SM00448">
    <property type="entry name" value="REC"/>
    <property type="match status" value="1"/>
</dbReference>
<feature type="modified residue" description="4-aspartylphosphate" evidence="9">
    <location>
        <position position="690"/>
    </location>
</feature>
<dbReference type="PROSITE" id="PS50112">
    <property type="entry name" value="PAS"/>
    <property type="match status" value="2"/>
</dbReference>
<dbReference type="EC" id="2.7.13.3" evidence="2"/>
<evidence type="ECO:0000256" key="6">
    <source>
        <dbReference type="ARBA" id="ARBA00022777"/>
    </source>
</evidence>
<accession>A0AA49K2A2</accession>
<feature type="domain" description="Response regulatory" evidence="11">
    <location>
        <begin position="640"/>
        <end position="755"/>
    </location>
</feature>
<evidence type="ECO:0000259" key="12">
    <source>
        <dbReference type="PROSITE" id="PS50112"/>
    </source>
</evidence>
<feature type="domain" description="PAS" evidence="12">
    <location>
        <begin position="250"/>
        <end position="322"/>
    </location>
</feature>
<dbReference type="EMBL" id="CP130613">
    <property type="protein sequence ID" value="WKW16043.1"/>
    <property type="molecule type" value="Genomic_DNA"/>
</dbReference>
<evidence type="ECO:0000313" key="16">
    <source>
        <dbReference type="Proteomes" id="UP001229955"/>
    </source>
</evidence>
<dbReference type="RefSeq" id="WP_367885998.1">
    <property type="nucleotide sequence ID" value="NZ_CP130612.1"/>
</dbReference>
<dbReference type="InterPro" id="IPR036890">
    <property type="entry name" value="HATPase_C_sf"/>
</dbReference>
<evidence type="ECO:0000256" key="7">
    <source>
        <dbReference type="ARBA" id="ARBA00022840"/>
    </source>
</evidence>
<dbReference type="Gene3D" id="3.30.565.10">
    <property type="entry name" value="Histidine kinase-like ATPase, C-terminal domain"/>
    <property type="match status" value="1"/>
</dbReference>
<protein>
    <recommendedName>
        <fullName evidence="2">histidine kinase</fullName>
        <ecNumber evidence="2">2.7.13.3</ecNumber>
    </recommendedName>
</protein>
<keyword evidence="16" id="KW-1185">Reference proteome</keyword>
<keyword evidence="5" id="KW-0547">Nucleotide-binding</keyword>
<dbReference type="Proteomes" id="UP001229955">
    <property type="component" value="Chromosome"/>
</dbReference>
<dbReference type="PANTHER" id="PTHR43065">
    <property type="entry name" value="SENSOR HISTIDINE KINASE"/>
    <property type="match status" value="1"/>
</dbReference>
<dbReference type="Pfam" id="PF02518">
    <property type="entry name" value="HATPase_c"/>
    <property type="match status" value="1"/>
</dbReference>
<dbReference type="InterPro" id="IPR003594">
    <property type="entry name" value="HATPase_dom"/>
</dbReference>
<feature type="domain" description="Histidine kinase" evidence="10">
    <location>
        <begin position="392"/>
        <end position="617"/>
    </location>
</feature>